<dbReference type="PANTHER" id="PTHR13803:SF39">
    <property type="entry name" value="SECRETORY 24AB, ISOFORM A"/>
    <property type="match status" value="1"/>
</dbReference>
<sequence length="595" mass="68480">MNQTGLSQSMQPLITSSLLSSPPTEDEWLRLCLPNFPSSVKFFNTNQIPYIFAVSPLKAKPEIPDCPPKCLIPRCKKCGALPSKFVKISSIYWKCPICDNDNARRVSNYLPDFAEYDIIVEKSRNKKPLFLFVFQNSIFFANEASRTSIGKTLDTWSHSLRTDVALVSVDQNITVFNLKEPSSHTYIDPEDDYFKIPKCNSKKANFEKCLKTLSPTFCPKEQFFVHLQRIMSIINRKSVCLCIFADLIKEPEEFDPPFKEMLESRRFSIHLFSEKSAICPKFVHYCDRIRLMQHDCPHLVAPQLLKFLNSGFIFEATTFVYHPPSFDLEQICSRKNVIGSKVTLPALDGQSCIIPQFKMRYSPQKSLISFQINVHGRLPDGTNLIRSLNFVTRPIANIEKFDGVLFGCYIARKIAISAYFETIESAYKDFHDECINLISAWSSEGIYRRSILNIFRDVPLLLYALKNSDLFRKGASETQINAMVINLMSSSIEEIRRMLYPIMILPPLNFPHRLQMLSIDQFKLIIFLFAYEGIAVALDDKDYIDQIQSISLKYSLPITLYTNINVAKKFLIEDNPMTFAQWAEKLEVEVNGRRF</sequence>
<keyword evidence="2" id="KW-1185">Reference proteome</keyword>
<name>A0ABR2IE04_9EUKA</name>
<dbReference type="InterPro" id="IPR050550">
    <property type="entry name" value="SEC23_SEC24_subfamily"/>
</dbReference>
<proteinExistence type="predicted"/>
<organism evidence="1 2">
    <name type="scientific">Tritrichomonas musculus</name>
    <dbReference type="NCBI Taxonomy" id="1915356"/>
    <lineage>
        <taxon>Eukaryota</taxon>
        <taxon>Metamonada</taxon>
        <taxon>Parabasalia</taxon>
        <taxon>Tritrichomonadida</taxon>
        <taxon>Tritrichomonadidae</taxon>
        <taxon>Tritrichomonas</taxon>
    </lineage>
</organism>
<evidence type="ECO:0000313" key="2">
    <source>
        <dbReference type="Proteomes" id="UP001470230"/>
    </source>
</evidence>
<dbReference type="SUPFAM" id="SSF82919">
    <property type="entry name" value="Zn-finger domain of Sec23/24"/>
    <property type="match status" value="1"/>
</dbReference>
<evidence type="ECO:0008006" key="3">
    <source>
        <dbReference type="Google" id="ProtNLM"/>
    </source>
</evidence>
<accession>A0ABR2IE04</accession>
<dbReference type="InterPro" id="IPR036174">
    <property type="entry name" value="Znf_Sec23_Sec24_sf"/>
</dbReference>
<comment type="caution">
    <text evidence="1">The sequence shown here is derived from an EMBL/GenBank/DDBJ whole genome shotgun (WGS) entry which is preliminary data.</text>
</comment>
<reference evidence="1 2" key="1">
    <citation type="submission" date="2024-04" db="EMBL/GenBank/DDBJ databases">
        <title>Tritrichomonas musculus Genome.</title>
        <authorList>
            <person name="Alves-Ferreira E."/>
            <person name="Grigg M."/>
            <person name="Lorenzi H."/>
            <person name="Galac M."/>
        </authorList>
    </citation>
    <scope>NUCLEOTIDE SEQUENCE [LARGE SCALE GENOMIC DNA]</scope>
    <source>
        <strain evidence="1 2">EAF2021</strain>
    </source>
</reference>
<dbReference type="PANTHER" id="PTHR13803">
    <property type="entry name" value="SEC24-RELATED PROTEIN"/>
    <property type="match status" value="1"/>
</dbReference>
<evidence type="ECO:0000313" key="1">
    <source>
        <dbReference type="EMBL" id="KAK8861116.1"/>
    </source>
</evidence>
<protein>
    <recommendedName>
        <fullName evidence="3">Protein transport protein SEC23</fullName>
    </recommendedName>
</protein>
<dbReference type="EMBL" id="JAPFFF010000018">
    <property type="protein sequence ID" value="KAK8861116.1"/>
    <property type="molecule type" value="Genomic_DNA"/>
</dbReference>
<dbReference type="Proteomes" id="UP001470230">
    <property type="component" value="Unassembled WGS sequence"/>
</dbReference>
<gene>
    <name evidence="1" type="ORF">M9Y10_012811</name>
</gene>